<protein>
    <recommendedName>
        <fullName evidence="4">Secreted protein</fullName>
    </recommendedName>
</protein>
<evidence type="ECO:0000313" key="2">
    <source>
        <dbReference type="EMBL" id="MBC9813068.1"/>
    </source>
</evidence>
<dbReference type="RefSeq" id="WP_216714356.1">
    <property type="nucleotide sequence ID" value="NZ_JACVEL010000007.1"/>
</dbReference>
<gene>
    <name evidence="2" type="ORF">H9Y05_11370</name>
</gene>
<sequence>MLKLKLHLANLLCVFTVLLISSNIVVNAMDVDVIVQTVDDSHDQKKQGQIITEDTDQVDNGMFNLIKDPTEGDGLFDYIIPAFPSVVFVIIQGFEEQNKAFFYYRPLLNSVPLWIQNRQIRI</sequence>
<dbReference type="AlphaFoldDB" id="A0A8J6PR83"/>
<keyword evidence="1" id="KW-0732">Signal</keyword>
<organism evidence="2 3">
    <name type="scientific">Taishania pollutisoli</name>
    <dbReference type="NCBI Taxonomy" id="2766479"/>
    <lineage>
        <taxon>Bacteria</taxon>
        <taxon>Pseudomonadati</taxon>
        <taxon>Bacteroidota</taxon>
        <taxon>Flavobacteriia</taxon>
        <taxon>Flavobacteriales</taxon>
        <taxon>Crocinitomicaceae</taxon>
        <taxon>Taishania</taxon>
    </lineage>
</organism>
<accession>A0A8J6PR83</accession>
<evidence type="ECO:0008006" key="4">
    <source>
        <dbReference type="Google" id="ProtNLM"/>
    </source>
</evidence>
<feature type="signal peptide" evidence="1">
    <location>
        <begin position="1"/>
        <end position="28"/>
    </location>
</feature>
<comment type="caution">
    <text evidence="2">The sequence shown here is derived from an EMBL/GenBank/DDBJ whole genome shotgun (WGS) entry which is preliminary data.</text>
</comment>
<proteinExistence type="predicted"/>
<evidence type="ECO:0000313" key="3">
    <source>
        <dbReference type="Proteomes" id="UP000652681"/>
    </source>
</evidence>
<keyword evidence="3" id="KW-1185">Reference proteome</keyword>
<feature type="chain" id="PRO_5035276220" description="Secreted protein" evidence="1">
    <location>
        <begin position="29"/>
        <end position="122"/>
    </location>
</feature>
<dbReference type="Proteomes" id="UP000652681">
    <property type="component" value="Unassembled WGS sequence"/>
</dbReference>
<reference evidence="2" key="1">
    <citation type="submission" date="2020-09" db="EMBL/GenBank/DDBJ databases">
        <title>Taishania pollutisoli gen. nov., sp. nov., Isolated from Tetrabromobisphenol A-Contaminated Soil.</title>
        <authorList>
            <person name="Chen Q."/>
        </authorList>
    </citation>
    <scope>NUCLEOTIDE SEQUENCE</scope>
    <source>
        <strain evidence="2">CZZ-1</strain>
    </source>
</reference>
<name>A0A8J6PR83_9FLAO</name>
<dbReference type="EMBL" id="JACVEL010000007">
    <property type="protein sequence ID" value="MBC9813068.1"/>
    <property type="molecule type" value="Genomic_DNA"/>
</dbReference>
<evidence type="ECO:0000256" key="1">
    <source>
        <dbReference type="SAM" id="SignalP"/>
    </source>
</evidence>